<sequence length="352" mass="40268">MYGLPTMSTPDTEVAVENAAKTGHQIQETLAQTGTETSNQTAEASAQSATSHQYTQPGKRIKNNGQIVQWEKSQAYQDFLGFILLVSKSVKSKKISDCVSSSEICKMLINMLDTFNSWIDEIPPTDQPQRYGNKAYRDWHKRLGENLECLIQAILPEEHYPAVIELKAYLEDGFGNSTRIDYGSGHEMNYAAFLCCLYKLRVLTEADSMEVALGVFTRYLEITRRLQTVYHMEPAGSHGVWGLDDFQFIPYIWGSSQLINHPQLLPKDFHEEKMAVTYSQDYMFMECIRYIHQCKTGPFFEHSPTLWGMTSVPHWEKINTGLVKMYKGEVLRKFPIVQHFLFGTILTFEPAN</sequence>
<dbReference type="RefSeq" id="XP_022084363.1">
    <property type="nucleotide sequence ID" value="XM_022228671.1"/>
</dbReference>
<dbReference type="FunFam" id="1.20.120.1150:FF:000002">
    <property type="entry name" value="Serine/threonine-protein phosphatase 2A activator"/>
    <property type="match status" value="1"/>
</dbReference>
<dbReference type="GO" id="GO:0008160">
    <property type="term" value="F:protein tyrosine phosphatase activator activity"/>
    <property type="evidence" value="ECO:0007669"/>
    <property type="project" value="TreeGrafter"/>
</dbReference>
<dbReference type="InterPro" id="IPR004327">
    <property type="entry name" value="Phstyr_phstse_ac"/>
</dbReference>
<dbReference type="InterPro" id="IPR043170">
    <property type="entry name" value="PTPA_C_lid"/>
</dbReference>
<evidence type="ECO:0000256" key="2">
    <source>
        <dbReference type="ARBA" id="ARBA00004496"/>
    </source>
</evidence>
<dbReference type="OrthoDB" id="16120at2759"/>
<evidence type="ECO:0000256" key="9">
    <source>
        <dbReference type="ARBA" id="ARBA00044820"/>
    </source>
</evidence>
<comment type="function">
    <text evidence="10">PPIases accelerate the folding of proteins. It catalyzes the cis-trans isomerization of proline imidic peptide bonds in oligopeptides.</text>
</comment>
<dbReference type="SUPFAM" id="SSF140984">
    <property type="entry name" value="PTPA-like"/>
    <property type="match status" value="1"/>
</dbReference>
<reference evidence="13" key="1">
    <citation type="submission" date="2025-08" db="UniProtKB">
        <authorList>
            <consortium name="RefSeq"/>
        </authorList>
    </citation>
    <scope>IDENTIFICATION</scope>
</reference>
<comment type="subcellular location">
    <subcellularLocation>
        <location evidence="2 10">Cytoplasm</location>
    </subcellularLocation>
</comment>
<dbReference type="KEGG" id="aplc:110975838"/>
<dbReference type="Proteomes" id="UP000694845">
    <property type="component" value="Unplaced"/>
</dbReference>
<dbReference type="GeneID" id="110975838"/>
<dbReference type="GO" id="GO:0005634">
    <property type="term" value="C:nucleus"/>
    <property type="evidence" value="ECO:0007669"/>
    <property type="project" value="TreeGrafter"/>
</dbReference>
<keyword evidence="5 10" id="KW-0963">Cytoplasm</keyword>
<dbReference type="GO" id="GO:0005737">
    <property type="term" value="C:cytoplasm"/>
    <property type="evidence" value="ECO:0007669"/>
    <property type="project" value="UniProtKB-SubCell"/>
</dbReference>
<gene>
    <name evidence="13" type="primary">LOC110975838</name>
</gene>
<accession>A0A8B7XU33</accession>
<evidence type="ECO:0000256" key="4">
    <source>
        <dbReference type="ARBA" id="ARBA00013194"/>
    </source>
</evidence>
<dbReference type="Pfam" id="PF03095">
    <property type="entry name" value="PTPA"/>
    <property type="match status" value="1"/>
</dbReference>
<dbReference type="EC" id="5.2.1.8" evidence="4 10"/>
<protein>
    <recommendedName>
        <fullName evidence="8 10">Serine/threonine-protein phosphatase 2A activator</fullName>
        <ecNumber evidence="4 10">5.2.1.8</ecNumber>
    </recommendedName>
    <alternativeName>
        <fullName evidence="9 10">Phosphotyrosyl phosphatase activator</fullName>
    </alternativeName>
</protein>
<feature type="region of interest" description="Disordered" evidence="11">
    <location>
        <begin position="33"/>
        <end position="58"/>
    </location>
</feature>
<evidence type="ECO:0000256" key="11">
    <source>
        <dbReference type="SAM" id="MobiDB-lite"/>
    </source>
</evidence>
<keyword evidence="7 10" id="KW-0413">Isomerase</keyword>
<dbReference type="PANTHER" id="PTHR10012:SF0">
    <property type="entry name" value="SERINE_THREONINE-PROTEIN PHOSPHATASE 2A ACTIVATOR"/>
    <property type="match status" value="1"/>
</dbReference>
<evidence type="ECO:0000313" key="13">
    <source>
        <dbReference type="RefSeq" id="XP_022084363.1"/>
    </source>
</evidence>
<keyword evidence="12" id="KW-1185">Reference proteome</keyword>
<dbReference type="AlphaFoldDB" id="A0A8B7XU33"/>
<dbReference type="Gene3D" id="1.20.120.1150">
    <property type="match status" value="1"/>
</dbReference>
<proteinExistence type="inferred from homology"/>
<dbReference type="PANTHER" id="PTHR10012">
    <property type="entry name" value="SERINE/THREONINE-PROTEIN PHOSPHATASE 2A REGULATORY SUBUNIT B"/>
    <property type="match status" value="1"/>
</dbReference>
<keyword evidence="6 10" id="KW-0697">Rotamase</keyword>
<dbReference type="CDD" id="cd04087">
    <property type="entry name" value="PTPA"/>
    <property type="match status" value="1"/>
</dbReference>
<evidence type="ECO:0000256" key="5">
    <source>
        <dbReference type="ARBA" id="ARBA00022490"/>
    </source>
</evidence>
<dbReference type="InterPro" id="IPR037218">
    <property type="entry name" value="PTPA_sf"/>
</dbReference>
<evidence type="ECO:0000256" key="3">
    <source>
        <dbReference type="ARBA" id="ARBA00011019"/>
    </source>
</evidence>
<evidence type="ECO:0000313" key="12">
    <source>
        <dbReference type="Proteomes" id="UP000694845"/>
    </source>
</evidence>
<evidence type="ECO:0000256" key="6">
    <source>
        <dbReference type="ARBA" id="ARBA00023110"/>
    </source>
</evidence>
<comment type="catalytic activity">
    <reaction evidence="1 10">
        <text>[protein]-peptidylproline (omega=180) = [protein]-peptidylproline (omega=0)</text>
        <dbReference type="Rhea" id="RHEA:16237"/>
        <dbReference type="Rhea" id="RHEA-COMP:10747"/>
        <dbReference type="Rhea" id="RHEA-COMP:10748"/>
        <dbReference type="ChEBI" id="CHEBI:83833"/>
        <dbReference type="ChEBI" id="CHEBI:83834"/>
        <dbReference type="EC" id="5.2.1.8"/>
    </reaction>
</comment>
<evidence type="ECO:0000256" key="10">
    <source>
        <dbReference type="RuleBase" id="RU361210"/>
    </source>
</evidence>
<comment type="similarity">
    <text evidence="3 10">Belongs to the PTPA-type PPIase family.</text>
</comment>
<organism evidence="12 13">
    <name type="scientific">Acanthaster planci</name>
    <name type="common">Crown-of-thorns starfish</name>
    <dbReference type="NCBI Taxonomy" id="133434"/>
    <lineage>
        <taxon>Eukaryota</taxon>
        <taxon>Metazoa</taxon>
        <taxon>Echinodermata</taxon>
        <taxon>Eleutherozoa</taxon>
        <taxon>Asterozoa</taxon>
        <taxon>Asteroidea</taxon>
        <taxon>Valvatacea</taxon>
        <taxon>Valvatida</taxon>
        <taxon>Acanthasteridae</taxon>
        <taxon>Acanthaster</taxon>
    </lineage>
</organism>
<evidence type="ECO:0000256" key="8">
    <source>
        <dbReference type="ARBA" id="ARBA00044786"/>
    </source>
</evidence>
<feature type="compositionally biased region" description="Low complexity" evidence="11">
    <location>
        <begin position="37"/>
        <end position="53"/>
    </location>
</feature>
<dbReference type="GO" id="GO:0007052">
    <property type="term" value="P:mitotic spindle organization"/>
    <property type="evidence" value="ECO:0007669"/>
    <property type="project" value="TreeGrafter"/>
</dbReference>
<evidence type="ECO:0000256" key="7">
    <source>
        <dbReference type="ARBA" id="ARBA00023235"/>
    </source>
</evidence>
<evidence type="ECO:0000256" key="1">
    <source>
        <dbReference type="ARBA" id="ARBA00000971"/>
    </source>
</evidence>
<dbReference type="GO" id="GO:0000159">
    <property type="term" value="C:protein phosphatase type 2A complex"/>
    <property type="evidence" value="ECO:0007669"/>
    <property type="project" value="TreeGrafter"/>
</dbReference>
<dbReference type="PIRSF" id="PIRSF016325">
    <property type="entry name" value="Phstyr_phstse_ac"/>
    <property type="match status" value="1"/>
</dbReference>
<dbReference type="GO" id="GO:0003755">
    <property type="term" value="F:peptidyl-prolyl cis-trans isomerase activity"/>
    <property type="evidence" value="ECO:0007669"/>
    <property type="project" value="UniProtKB-KW"/>
</dbReference>
<name>A0A8B7XU33_ACAPL</name>